<dbReference type="OrthoDB" id="13827at10239"/>
<dbReference type="RefSeq" id="YP_001426274.1">
    <property type="nucleotide sequence ID" value="NC_008603.1"/>
</dbReference>
<proteinExistence type="predicted"/>
<evidence type="ECO:0000313" key="3">
    <source>
        <dbReference type="Proteomes" id="UP000204095"/>
    </source>
</evidence>
<evidence type="ECO:0000313" key="2">
    <source>
        <dbReference type="EMBL" id="ABT15927.1"/>
    </source>
</evidence>
<keyword evidence="1" id="KW-1133">Transmembrane helix</keyword>
<organism evidence="2 3">
    <name type="scientific">Paramecium bursaria Chlorella virus FR483</name>
    <name type="common">PBCV-FR483</name>
    <dbReference type="NCBI Taxonomy" id="399781"/>
    <lineage>
        <taxon>Viruses</taxon>
        <taxon>Varidnaviria</taxon>
        <taxon>Bamfordvirae</taxon>
        <taxon>Nucleocytoviricota</taxon>
        <taxon>Megaviricetes</taxon>
        <taxon>Algavirales</taxon>
        <taxon>Phycodnaviridae</taxon>
        <taxon>Chlorovirus</taxon>
        <taxon>Chlorovirus conductrix</taxon>
        <taxon>Paramecium bursaria Chlorella virus A1</taxon>
    </lineage>
</organism>
<dbReference type="KEGG" id="vg:5364594"/>
<evidence type="ECO:0000256" key="1">
    <source>
        <dbReference type="SAM" id="Phobius"/>
    </source>
</evidence>
<dbReference type="EMBL" id="DQ890022">
    <property type="protein sequence ID" value="ABT15927.1"/>
    <property type="molecule type" value="Genomic_DNA"/>
</dbReference>
<reference evidence="2 3" key="1">
    <citation type="journal article" date="2007" name="Virology">
        <title>Sequence and annotation of the 314-kb MT325 and the 321-kb FR483 viruses that infect Chlorella Pbi.</title>
        <authorList>
            <person name="Fitzgerald L.A."/>
            <person name="Graves M.V."/>
            <person name="Li X."/>
            <person name="Feldblyum T."/>
            <person name="Hartigan J."/>
            <person name="Van Etten J.L."/>
        </authorList>
    </citation>
    <scope>NUCLEOTIDE SEQUENCE [LARGE SCALE GENOMIC DNA]</scope>
    <source>
        <strain evidence="2 3">FR483</strain>
    </source>
</reference>
<dbReference type="GeneID" id="5364594"/>
<organismHost>
    <name type="scientific">Paramecium bursaria</name>
    <dbReference type="NCBI Taxonomy" id="74790"/>
</organismHost>
<gene>
    <name evidence="2" type="primary">N642L</name>
    <name evidence="2" type="ORF">FR483_N642L</name>
</gene>
<keyword evidence="1" id="KW-0812">Transmembrane</keyword>
<feature type="transmembrane region" description="Helical" evidence="1">
    <location>
        <begin position="12"/>
        <end position="29"/>
    </location>
</feature>
<keyword evidence="1" id="KW-0472">Membrane</keyword>
<name>A7J7Z6_PBCVF</name>
<sequence>MVLFYFKKITISNMWLFFLTIALLIMYYYRSSLRVIAKNMKVNGVEIEGLEDFEKQYPHICADVKTNLVRFNKLYQKTFDFDNVDVDIINDLFSIRDDVLYPLTEIKLRLPNDLMMEKAITRVHEQADRRMLEYITDVKSRFNYAIFPGQTSSAFDARHYRAANDVVL</sequence>
<accession>A7J7Z6</accession>
<protein>
    <submittedName>
        <fullName evidence="2">Uncharacterized protein N642L</fullName>
    </submittedName>
</protein>
<dbReference type="Proteomes" id="UP000204095">
    <property type="component" value="Segment"/>
</dbReference>